<evidence type="ECO:0000313" key="2">
    <source>
        <dbReference type="EMBL" id="KAJ6847277.1"/>
    </source>
</evidence>
<proteinExistence type="predicted"/>
<gene>
    <name evidence="2" type="ORF">M6B38_281555</name>
</gene>
<dbReference type="EMBL" id="JANAVB010005596">
    <property type="protein sequence ID" value="KAJ6847277.1"/>
    <property type="molecule type" value="Genomic_DNA"/>
</dbReference>
<feature type="compositionally biased region" description="Basic and acidic residues" evidence="1">
    <location>
        <begin position="57"/>
        <end position="68"/>
    </location>
</feature>
<evidence type="ECO:0000256" key="1">
    <source>
        <dbReference type="SAM" id="MobiDB-lite"/>
    </source>
</evidence>
<comment type="caution">
    <text evidence="2">The sequence shown here is derived from an EMBL/GenBank/DDBJ whole genome shotgun (WGS) entry which is preliminary data.</text>
</comment>
<reference evidence="2" key="1">
    <citation type="journal article" date="2023" name="GigaByte">
        <title>Genome assembly of the bearded iris, Iris pallida Lam.</title>
        <authorList>
            <person name="Bruccoleri R.E."/>
            <person name="Oakeley E.J."/>
            <person name="Faust A.M.E."/>
            <person name="Altorfer M."/>
            <person name="Dessus-Babus S."/>
            <person name="Burckhardt D."/>
            <person name="Oertli M."/>
            <person name="Naumann U."/>
            <person name="Petersen F."/>
            <person name="Wong J."/>
        </authorList>
    </citation>
    <scope>NUCLEOTIDE SEQUENCE</scope>
    <source>
        <strain evidence="2">GSM-AAB239-AS_SAM_17_03QT</strain>
    </source>
</reference>
<feature type="region of interest" description="Disordered" evidence="1">
    <location>
        <begin position="21"/>
        <end position="87"/>
    </location>
</feature>
<dbReference type="AlphaFoldDB" id="A0AAX6I387"/>
<keyword evidence="3" id="KW-1185">Reference proteome</keyword>
<reference evidence="2" key="2">
    <citation type="submission" date="2023-04" db="EMBL/GenBank/DDBJ databases">
        <authorList>
            <person name="Bruccoleri R.E."/>
            <person name="Oakeley E.J."/>
            <person name="Faust A.-M."/>
            <person name="Dessus-Babus S."/>
            <person name="Altorfer M."/>
            <person name="Burckhardt D."/>
            <person name="Oertli M."/>
            <person name="Naumann U."/>
            <person name="Petersen F."/>
            <person name="Wong J."/>
        </authorList>
    </citation>
    <scope>NUCLEOTIDE SEQUENCE</scope>
    <source>
        <strain evidence="2">GSM-AAB239-AS_SAM_17_03QT</strain>
        <tissue evidence="2">Leaf</tissue>
    </source>
</reference>
<name>A0AAX6I387_IRIPA</name>
<accession>A0AAX6I387</accession>
<organism evidence="2 3">
    <name type="scientific">Iris pallida</name>
    <name type="common">Sweet iris</name>
    <dbReference type="NCBI Taxonomy" id="29817"/>
    <lineage>
        <taxon>Eukaryota</taxon>
        <taxon>Viridiplantae</taxon>
        <taxon>Streptophyta</taxon>
        <taxon>Embryophyta</taxon>
        <taxon>Tracheophyta</taxon>
        <taxon>Spermatophyta</taxon>
        <taxon>Magnoliopsida</taxon>
        <taxon>Liliopsida</taxon>
        <taxon>Asparagales</taxon>
        <taxon>Iridaceae</taxon>
        <taxon>Iridoideae</taxon>
        <taxon>Irideae</taxon>
        <taxon>Iris</taxon>
    </lineage>
</organism>
<dbReference type="Proteomes" id="UP001140949">
    <property type="component" value="Unassembled WGS sequence"/>
</dbReference>
<feature type="compositionally biased region" description="Basic residues" evidence="1">
    <location>
        <begin position="39"/>
        <end position="56"/>
    </location>
</feature>
<sequence length="87" mass="9760">MGPILRSLPLLLPPAPRRRFEAAAIPERPRPPPLAPRSLPRRPGQRPRRRPAHAPHPRRDSNSEEEILHMTSSASDHDTNEVSSSTI</sequence>
<evidence type="ECO:0000313" key="3">
    <source>
        <dbReference type="Proteomes" id="UP001140949"/>
    </source>
</evidence>
<protein>
    <submittedName>
        <fullName evidence="2">Uncharacterized protein</fullName>
    </submittedName>
</protein>